<keyword evidence="3" id="KW-1185">Reference proteome</keyword>
<feature type="signal peptide" evidence="1">
    <location>
        <begin position="1"/>
        <end position="21"/>
    </location>
</feature>
<reference evidence="2" key="2">
    <citation type="submission" date="2023-01" db="EMBL/GenBank/DDBJ databases">
        <authorList>
            <person name="Sun Q."/>
            <person name="Evtushenko L."/>
        </authorList>
    </citation>
    <scope>NUCLEOTIDE SEQUENCE</scope>
    <source>
        <strain evidence="2">VKM B-2484</strain>
    </source>
</reference>
<dbReference type="RefSeq" id="WP_246544877.1">
    <property type="nucleotide sequence ID" value="NZ_BSFJ01000031.1"/>
</dbReference>
<evidence type="ECO:0000313" key="3">
    <source>
        <dbReference type="Proteomes" id="UP001143370"/>
    </source>
</evidence>
<reference evidence="2" key="1">
    <citation type="journal article" date="2014" name="Int. J. Syst. Evol. Microbiol.">
        <title>Complete genome sequence of Corynebacterium casei LMG S-19264T (=DSM 44701T), isolated from a smear-ripened cheese.</title>
        <authorList>
            <consortium name="US DOE Joint Genome Institute (JGI-PGF)"/>
            <person name="Walter F."/>
            <person name="Albersmeier A."/>
            <person name="Kalinowski J."/>
            <person name="Ruckert C."/>
        </authorList>
    </citation>
    <scope>NUCLEOTIDE SEQUENCE</scope>
    <source>
        <strain evidence="2">VKM B-2484</strain>
    </source>
</reference>
<proteinExistence type="predicted"/>
<name>A0A9W6N142_9HYPH</name>
<gene>
    <name evidence="2" type="ORF">GCM10017643_37650</name>
</gene>
<sequence>MKLLGIAIGLILAASATPVFANVPVNDAAQLTQRSETASTTATLVPITTQRQDANKGVRCAVTTGKKANVTNPTVQPSAGAGAQAIQAYGPSLPATPDANAQGAALNLQTLFQSAGGVVGGVDASRSTTVAAQSAFRTASQEVGTADTVMGALDMNSAARLQNNLGWNGVIGSTNLWLTALNALNIAATSDTSRTAGGMRAAVTTQQAATGQVCPAGMIGAGTAADPCRVTTTCQTTPPGSAPDPACVSARYVDTDSNVLSYLDQIQDAARAASANSQ</sequence>
<comment type="caution">
    <text evidence="2">The sequence shown here is derived from an EMBL/GenBank/DDBJ whole genome shotgun (WGS) entry which is preliminary data.</text>
</comment>
<dbReference type="AlphaFoldDB" id="A0A9W6N142"/>
<feature type="chain" id="PRO_5040926589" evidence="1">
    <location>
        <begin position="22"/>
        <end position="278"/>
    </location>
</feature>
<keyword evidence="1" id="KW-0732">Signal</keyword>
<accession>A0A9W6N142</accession>
<dbReference type="Proteomes" id="UP001143370">
    <property type="component" value="Unassembled WGS sequence"/>
</dbReference>
<evidence type="ECO:0000256" key="1">
    <source>
        <dbReference type="SAM" id="SignalP"/>
    </source>
</evidence>
<protein>
    <submittedName>
        <fullName evidence="2">Uncharacterized protein</fullName>
    </submittedName>
</protein>
<dbReference type="EMBL" id="BSFJ01000031">
    <property type="protein sequence ID" value="GLK73647.1"/>
    <property type="molecule type" value="Genomic_DNA"/>
</dbReference>
<evidence type="ECO:0000313" key="2">
    <source>
        <dbReference type="EMBL" id="GLK73647.1"/>
    </source>
</evidence>
<organism evidence="2 3">
    <name type="scientific">Ancylobacter dichloromethanicus</name>
    <dbReference type="NCBI Taxonomy" id="518825"/>
    <lineage>
        <taxon>Bacteria</taxon>
        <taxon>Pseudomonadati</taxon>
        <taxon>Pseudomonadota</taxon>
        <taxon>Alphaproteobacteria</taxon>
        <taxon>Hyphomicrobiales</taxon>
        <taxon>Xanthobacteraceae</taxon>
        <taxon>Ancylobacter</taxon>
    </lineage>
</organism>